<keyword evidence="3" id="KW-1185">Reference proteome</keyword>
<dbReference type="RefSeq" id="WP_107142261.1">
    <property type="nucleotide sequence ID" value="NZ_CP028324.1"/>
</dbReference>
<evidence type="ECO:0000313" key="2">
    <source>
        <dbReference type="EMBL" id="AVR96912.1"/>
    </source>
</evidence>
<organism evidence="2 3">
    <name type="scientific">Pseudoduganella armeniaca</name>
    <dbReference type="NCBI Taxonomy" id="2072590"/>
    <lineage>
        <taxon>Bacteria</taxon>
        <taxon>Pseudomonadati</taxon>
        <taxon>Pseudomonadota</taxon>
        <taxon>Betaproteobacteria</taxon>
        <taxon>Burkholderiales</taxon>
        <taxon>Oxalobacteraceae</taxon>
        <taxon>Telluria group</taxon>
        <taxon>Pseudoduganella</taxon>
    </lineage>
</organism>
<proteinExistence type="predicted"/>
<name>A0A2R4CBH4_9BURK</name>
<dbReference type="EMBL" id="CP028324">
    <property type="protein sequence ID" value="AVR96912.1"/>
    <property type="molecule type" value="Genomic_DNA"/>
</dbReference>
<feature type="compositionally biased region" description="Low complexity" evidence="1">
    <location>
        <begin position="60"/>
        <end position="70"/>
    </location>
</feature>
<sequence>MIERLTRALIEAGLTPEPGELADLLWLLPRLHGTGRANPVAAAGDAVPAAPETPARHGAPDAADALASDPEGLADEGSAQPTDFTPVTPGFEPGNYVDGVLHVRGVAASGMPCTVGGALQAFFKRTASPSLHVMDEERTAEEAVETGIWLPVMDVERDYGWDVVLVLEESETSPLWTDAVGEFSAMLATQAAFRRVHRLRCDPANMHLTDEHGNTGPLSHWCGNATAQVLYVSDTLSPAWREGTMQAQLRRWCEVGPLTLLQPMPRRAWRHLPLGLPELKLSAHAPVRHNRQLSIDASDWFGRPPANAFAVPVIGFDAASLRRWAGVMTGHAEVEVPGFYLAPGSVGATASEPRLASREAPSGPERVAMFRQMASTGAYELAVHLSVMDELTIPVMRLIQRIMHPNSGAGELAEVFLGDCSSGRRSRQPMGPSAGITLSRPYGRR</sequence>
<gene>
    <name evidence="2" type="ORF">C9I28_15495</name>
</gene>
<accession>A0A2R4CBH4</accession>
<evidence type="ECO:0000313" key="3">
    <source>
        <dbReference type="Proteomes" id="UP000240505"/>
    </source>
</evidence>
<dbReference type="NCBIfam" id="NF041121">
    <property type="entry name" value="SAV_2336_NTERM"/>
    <property type="match status" value="1"/>
</dbReference>
<protein>
    <submittedName>
        <fullName evidence="2">Uncharacterized protein</fullName>
    </submittedName>
</protein>
<dbReference type="InterPro" id="IPR047738">
    <property type="entry name" value="SAV_2336-like_N"/>
</dbReference>
<feature type="region of interest" description="Disordered" evidence="1">
    <location>
        <begin position="42"/>
        <end position="90"/>
    </location>
</feature>
<feature type="compositionally biased region" description="Low complexity" evidence="1">
    <location>
        <begin position="42"/>
        <end position="53"/>
    </location>
</feature>
<evidence type="ECO:0000256" key="1">
    <source>
        <dbReference type="SAM" id="MobiDB-lite"/>
    </source>
</evidence>
<dbReference type="KEGG" id="masz:C9I28_15495"/>
<reference evidence="2 3" key="1">
    <citation type="submission" date="2018-03" db="EMBL/GenBank/DDBJ databases">
        <title>Massilia armeniaca sp. nov., isolated from desert soil.</title>
        <authorList>
            <person name="Huang H."/>
            <person name="Ren M."/>
        </authorList>
    </citation>
    <scope>NUCLEOTIDE SEQUENCE [LARGE SCALE GENOMIC DNA]</scope>
    <source>
        <strain evidence="2 3">ZMN-3</strain>
    </source>
</reference>
<dbReference type="OrthoDB" id="9149083at2"/>
<dbReference type="AlphaFoldDB" id="A0A2R4CBH4"/>
<dbReference type="Proteomes" id="UP000240505">
    <property type="component" value="Chromosome"/>
</dbReference>
<feature type="region of interest" description="Disordered" evidence="1">
    <location>
        <begin position="421"/>
        <end position="445"/>
    </location>
</feature>